<organism evidence="1 2">
    <name type="scientific">Kineococcus rhizosphaerae</name>
    <dbReference type="NCBI Taxonomy" id="559628"/>
    <lineage>
        <taxon>Bacteria</taxon>
        <taxon>Bacillati</taxon>
        <taxon>Actinomycetota</taxon>
        <taxon>Actinomycetes</taxon>
        <taxon>Kineosporiales</taxon>
        <taxon>Kineosporiaceae</taxon>
        <taxon>Kineococcus</taxon>
    </lineage>
</organism>
<evidence type="ECO:0000313" key="2">
    <source>
        <dbReference type="Proteomes" id="UP000238083"/>
    </source>
</evidence>
<accession>A0A2T0R6G1</accession>
<dbReference type="AlphaFoldDB" id="A0A2T0R6G1"/>
<proteinExistence type="predicted"/>
<comment type="caution">
    <text evidence="1">The sequence shown here is derived from an EMBL/GenBank/DDBJ whole genome shotgun (WGS) entry which is preliminary data.</text>
</comment>
<sequence length="155" mass="17137">MYGLAHGESAPGGFVSRSVECADLLLHHHTALTPVSLRLFVVLPVLLHVKEFHHRHRPCVGDDVTWFLRSRPVPAELGTGVRHGTLDPVPGAVPTTGFPVRVRVVNWALSGPSDDRRPVPGSADLRDVHRPPKRFLAGRDRRDTHVLVDLAVRRT</sequence>
<dbReference type="Proteomes" id="UP000238083">
    <property type="component" value="Unassembled WGS sequence"/>
</dbReference>
<keyword evidence="2" id="KW-1185">Reference proteome</keyword>
<dbReference type="EMBL" id="PVZF01000003">
    <property type="protein sequence ID" value="PRY16746.1"/>
    <property type="molecule type" value="Genomic_DNA"/>
</dbReference>
<gene>
    <name evidence="1" type="ORF">CLV37_103177</name>
</gene>
<reference evidence="1 2" key="1">
    <citation type="submission" date="2018-03" db="EMBL/GenBank/DDBJ databases">
        <title>Genomic Encyclopedia of Archaeal and Bacterial Type Strains, Phase II (KMG-II): from individual species to whole genera.</title>
        <authorList>
            <person name="Goeker M."/>
        </authorList>
    </citation>
    <scope>NUCLEOTIDE SEQUENCE [LARGE SCALE GENOMIC DNA]</scope>
    <source>
        <strain evidence="1 2">DSM 19711</strain>
    </source>
</reference>
<name>A0A2T0R6G1_9ACTN</name>
<evidence type="ECO:0000313" key="1">
    <source>
        <dbReference type="EMBL" id="PRY16746.1"/>
    </source>
</evidence>
<protein>
    <submittedName>
        <fullName evidence="1">Uncharacterized protein</fullName>
    </submittedName>
</protein>